<feature type="signal peptide" evidence="3">
    <location>
        <begin position="1"/>
        <end position="21"/>
    </location>
</feature>
<dbReference type="SUPFAM" id="SSF54060">
    <property type="entry name" value="His-Me finger endonucleases"/>
    <property type="match status" value="1"/>
</dbReference>
<evidence type="ECO:0000256" key="3">
    <source>
        <dbReference type="SAM" id="SignalP"/>
    </source>
</evidence>
<accession>A0A1W6V9J6</accession>
<keyword evidence="6" id="KW-0255">Endonuclease</keyword>
<dbReference type="EMBL" id="CP017904">
    <property type="protein sequence ID" value="ARP21816.1"/>
    <property type="molecule type" value="Genomic_DNA"/>
</dbReference>
<dbReference type="InterPro" id="IPR001604">
    <property type="entry name" value="Endo_G_ENPP1-like_dom"/>
</dbReference>
<keyword evidence="6" id="KW-0614">Plasmid</keyword>
<geneLocation type="plasmid" evidence="6">
    <name>pL289</name>
</geneLocation>
<feature type="domain" description="ENPP1-3/EXOG-like endonuclease/phosphodiesterase" evidence="4">
    <location>
        <begin position="41"/>
        <end position="234"/>
    </location>
</feature>
<proteinExistence type="predicted"/>
<dbReference type="GO" id="GO:0016787">
    <property type="term" value="F:hydrolase activity"/>
    <property type="evidence" value="ECO:0007669"/>
    <property type="project" value="InterPro"/>
</dbReference>
<organism evidence="6">
    <name type="scientific">Vibrio alginolyticus</name>
    <dbReference type="NCBI Taxonomy" id="663"/>
    <lineage>
        <taxon>Bacteria</taxon>
        <taxon>Pseudomonadati</taxon>
        <taxon>Pseudomonadota</taxon>
        <taxon>Gammaproteobacteria</taxon>
        <taxon>Vibrionales</taxon>
        <taxon>Vibrionaceae</taxon>
        <taxon>Vibrio</taxon>
    </lineage>
</organism>
<dbReference type="GO" id="GO:0046872">
    <property type="term" value="F:metal ion binding"/>
    <property type="evidence" value="ECO:0007669"/>
    <property type="project" value="UniProtKB-KW"/>
</dbReference>
<dbReference type="Gene3D" id="3.40.570.10">
    <property type="entry name" value="Extracellular Endonuclease, subunit A"/>
    <property type="match status" value="1"/>
</dbReference>
<dbReference type="PANTHER" id="PTHR13966:SF5">
    <property type="entry name" value="ENDONUCLEASE G, MITOCHONDRIAL"/>
    <property type="match status" value="1"/>
</dbReference>
<keyword evidence="6" id="KW-0540">Nuclease</keyword>
<feature type="chain" id="PRO_5011905106" evidence="3">
    <location>
        <begin position="22"/>
        <end position="250"/>
    </location>
</feature>
<dbReference type="SMART" id="SM00477">
    <property type="entry name" value="NUC"/>
    <property type="match status" value="1"/>
</dbReference>
<gene>
    <name evidence="6" type="ORF">K05K4_51140</name>
</gene>
<keyword evidence="3" id="KW-0732">Signal</keyword>
<dbReference type="InterPro" id="IPR020821">
    <property type="entry name" value="ENPP1-3/EXOG-like_nuc-like"/>
</dbReference>
<dbReference type="AlphaFoldDB" id="A0A1W6V9J6"/>
<evidence type="ECO:0000259" key="5">
    <source>
        <dbReference type="SMART" id="SM00892"/>
    </source>
</evidence>
<evidence type="ECO:0000256" key="1">
    <source>
        <dbReference type="PIRSR" id="PIRSR640255-1"/>
    </source>
</evidence>
<keyword evidence="2" id="KW-0479">Metal-binding</keyword>
<keyword evidence="6" id="KW-0378">Hydrolase</keyword>
<dbReference type="RefSeq" id="WP_086048430.1">
    <property type="nucleotide sequence ID" value="NZ_CP017893.1"/>
</dbReference>
<sequence>MIKKLCALLVLPITVVQPSIASSNFDLTKFANPERYFSIQYDGFSMFYDCYEKSPVIVEAIIGNDTGNVKRSDDFKLDPNVPIECQQKSTKSYRKYRNVAYDRGHLISHNQLDYSDSAASASFYFTNIHPQASTFNRSGWKYTEDITECFRDDYEQVKVLVGLKFEDSSNDYQIKSHGIKTADKWWKIIQTGDSYVAWVFPNSNSVRKSSANRYLVSSQVIEQMIGLPLNIKSRQLTERELPDVSKCDLS</sequence>
<dbReference type="GO" id="GO:0004519">
    <property type="term" value="F:endonuclease activity"/>
    <property type="evidence" value="ECO:0007669"/>
    <property type="project" value="UniProtKB-KW"/>
</dbReference>
<dbReference type="SMART" id="SM00892">
    <property type="entry name" value="Endonuclease_NS"/>
    <property type="match status" value="1"/>
</dbReference>
<name>A0A1W6V9J6_VIBAL</name>
<feature type="domain" description="DNA/RNA non-specific endonuclease/pyrophosphatase/phosphodiesterase" evidence="5">
    <location>
        <begin position="40"/>
        <end position="238"/>
    </location>
</feature>
<feature type="binding site" evidence="2">
    <location>
        <position position="136"/>
    </location>
    <ligand>
        <name>Mg(2+)</name>
        <dbReference type="ChEBI" id="CHEBI:18420"/>
        <note>catalytic</note>
    </ligand>
</feature>
<dbReference type="InterPro" id="IPR044925">
    <property type="entry name" value="His-Me_finger_sf"/>
</dbReference>
<reference evidence="6" key="1">
    <citation type="submission" date="2016-10" db="EMBL/GenBank/DDBJ databases">
        <title>The High Quality Genome of Vibrio alginolyticus K01M1.</title>
        <authorList>
            <person name="Wendling C."/>
            <person name="Chibani C.M."/>
            <person name="Hertel R."/>
            <person name="Sproer C."/>
            <person name="Bunk B."/>
            <person name="Overmann J."/>
            <person name="Roth O."/>
            <person name="Liesegang H."/>
        </authorList>
    </citation>
    <scope>NUCLEOTIDE SEQUENCE</scope>
    <source>
        <strain evidence="6">K05K4</strain>
        <plasmid evidence="6">pL289</plasmid>
    </source>
</reference>
<dbReference type="PANTHER" id="PTHR13966">
    <property type="entry name" value="ENDONUCLEASE RELATED"/>
    <property type="match status" value="1"/>
</dbReference>
<dbReference type="InterPro" id="IPR040255">
    <property type="entry name" value="Non-specific_endonuclease"/>
</dbReference>
<feature type="active site" description="Proton acceptor" evidence="1">
    <location>
        <position position="105"/>
    </location>
</feature>
<protein>
    <submittedName>
        <fullName evidence="6">DNA/RNA non-specific endonuclease</fullName>
    </submittedName>
</protein>
<dbReference type="InterPro" id="IPR044929">
    <property type="entry name" value="DNA/RNA_non-sp_Endonuclease_sf"/>
</dbReference>
<dbReference type="GO" id="GO:0003676">
    <property type="term" value="F:nucleic acid binding"/>
    <property type="evidence" value="ECO:0007669"/>
    <property type="project" value="InterPro"/>
</dbReference>
<dbReference type="Pfam" id="PF01223">
    <property type="entry name" value="Endonuclease_NS"/>
    <property type="match status" value="1"/>
</dbReference>
<evidence type="ECO:0000313" key="6">
    <source>
        <dbReference type="EMBL" id="ARP21816.1"/>
    </source>
</evidence>
<evidence type="ECO:0000256" key="2">
    <source>
        <dbReference type="PIRSR" id="PIRSR640255-2"/>
    </source>
</evidence>
<evidence type="ECO:0000259" key="4">
    <source>
        <dbReference type="SMART" id="SM00477"/>
    </source>
</evidence>